<reference evidence="2" key="1">
    <citation type="submission" date="2020-04" db="EMBL/GenBank/DDBJ databases">
        <authorList>
            <person name="Alioto T."/>
            <person name="Alioto T."/>
            <person name="Gomez Garrido J."/>
        </authorList>
    </citation>
    <scope>NUCLEOTIDE SEQUENCE</scope>
    <source>
        <strain evidence="2">A484AB</strain>
    </source>
</reference>
<dbReference type="PANTHER" id="PTHR47501">
    <property type="entry name" value="TRANSPOSASE-RELATED"/>
    <property type="match status" value="1"/>
</dbReference>
<feature type="region of interest" description="Disordered" evidence="1">
    <location>
        <begin position="1"/>
        <end position="36"/>
    </location>
</feature>
<name>A0A6S7KQM1_PARCT</name>
<organism evidence="2 3">
    <name type="scientific">Paramuricea clavata</name>
    <name type="common">Red gorgonian</name>
    <name type="synonym">Violescent sea-whip</name>
    <dbReference type="NCBI Taxonomy" id="317549"/>
    <lineage>
        <taxon>Eukaryota</taxon>
        <taxon>Metazoa</taxon>
        <taxon>Cnidaria</taxon>
        <taxon>Anthozoa</taxon>
        <taxon>Octocorallia</taxon>
        <taxon>Malacalcyonacea</taxon>
        <taxon>Plexauridae</taxon>
        <taxon>Paramuricea</taxon>
    </lineage>
</organism>
<evidence type="ECO:0000313" key="2">
    <source>
        <dbReference type="EMBL" id="CAB4029212.1"/>
    </source>
</evidence>
<dbReference type="OrthoDB" id="8772022at2759"/>
<gene>
    <name evidence="2" type="ORF">PACLA_8A020594</name>
</gene>
<accession>A0A6S7KQM1</accession>
<dbReference type="Proteomes" id="UP001152795">
    <property type="component" value="Unassembled WGS sequence"/>
</dbReference>
<dbReference type="InterPro" id="IPR012337">
    <property type="entry name" value="RNaseH-like_sf"/>
</dbReference>
<dbReference type="SUPFAM" id="SSF53098">
    <property type="entry name" value="Ribonuclease H-like"/>
    <property type="match status" value="1"/>
</dbReference>
<feature type="compositionally biased region" description="Acidic residues" evidence="1">
    <location>
        <begin position="1"/>
        <end position="10"/>
    </location>
</feature>
<protein>
    <submittedName>
        <fullName evidence="2">Zinc finger BED domain-containing 1-like</fullName>
    </submittedName>
</protein>
<sequence>MSNEDGDSVTEDISILEVEQCEDEEPEPTNENVNVGHPWPYLSDMFAIKSISKTNAKRVHQHKLSAFNKLCDEAKTKRKMPSRKRSNSDARDSGGPFAPKQQKLDAVLSSQVKYNANLVTQAQVDDLLIKFMTEALMPFSLVEQPAFKEFVLGLQPNRSVMCRATVVRRISDKASLVKKNLKEAMDKVEHVATTTDCWSAHGRSFIGVTGHWIDPETLERKSCVLACRRLKGKHTYDVLASQLEDIHTEFEIRSKVSKTTTDNGSNFVKAFSVFAEQEQDNHDDPDKDEECQFEDVFDDLTQASAGLEYQLPPHQRCAAHTLNLISTSDAEKAEADGNYKRLSRSTFAKCSSLWNKSSRSVQVAEMVKEKCGLSLIKPNATRWNSIFMAVQRINRIIKEKGENVIHSVCSLADVPKFKPAEISFLNHYAQVMKPVAQALNILQGETNHSNAYMGYLAPTITILRDKLSKKLDVPVTKPLVQELLNGIDKRFDSILNDKKIIAAAILHPKFKESWSTDCDVIERGISFINEKLEGLVEPVVDEPGQSSSEDQDETDFFQAKNRRSSDCTLKSFLESPVEKLCDYARWPLLRKLFIELNTPLPASAACERLFSAGGLIFRPHRSSMTDTNFENCILVKCNKDFL</sequence>
<keyword evidence="3" id="KW-1185">Reference proteome</keyword>
<evidence type="ECO:0000256" key="1">
    <source>
        <dbReference type="SAM" id="MobiDB-lite"/>
    </source>
</evidence>
<feature type="compositionally biased region" description="Acidic residues" evidence="1">
    <location>
        <begin position="19"/>
        <end position="28"/>
    </location>
</feature>
<dbReference type="EMBL" id="CACRXK020016012">
    <property type="protein sequence ID" value="CAB4029212.1"/>
    <property type="molecule type" value="Genomic_DNA"/>
</dbReference>
<proteinExistence type="predicted"/>
<comment type="caution">
    <text evidence="2">The sequence shown here is derived from an EMBL/GenBank/DDBJ whole genome shotgun (WGS) entry which is preliminary data.</text>
</comment>
<feature type="compositionally biased region" description="Basic residues" evidence="1">
    <location>
        <begin position="76"/>
        <end position="85"/>
    </location>
</feature>
<dbReference type="PANTHER" id="PTHR47501:SF5">
    <property type="entry name" value="HAT C-TERMINAL DIMERISATION DOMAIN-CONTAINING PROTEIN"/>
    <property type="match status" value="1"/>
</dbReference>
<feature type="region of interest" description="Disordered" evidence="1">
    <location>
        <begin position="75"/>
        <end position="100"/>
    </location>
</feature>
<evidence type="ECO:0000313" key="3">
    <source>
        <dbReference type="Proteomes" id="UP001152795"/>
    </source>
</evidence>
<dbReference type="AlphaFoldDB" id="A0A6S7KQM1"/>